<dbReference type="SUPFAM" id="SSF56112">
    <property type="entry name" value="Protein kinase-like (PK-like)"/>
    <property type="match status" value="1"/>
</dbReference>
<name>K1TDU0_9ZZZZ</name>
<sequence>MSNEALRLREIINKIKDHNLLKDRSCKNIRETIEDLGPTFIKMGQILSARDDLVSKELCDELKRLRCSVKPMDYDEVLDILNAEYNGNYQEIFAEIEEVPLGSASIAQTHRAKLKTGEDVVLKIQRKNIYQMMMMDTRLLKKAISILQLDKVVGNIVDLKEIVDEVYSSAKEEMNFMVEAEHIEEFENYNKNVMYIRPLKVYKKYSTPYVLVMECVGGCFINEKTKLDRLGYNMNEIALKLADNYIKQAIDDGFFHADPHADNIKIIDGKIAYLDFGMMGRLSSKNKNLLNKCIVAIIKNDIVEVAHILSLLNVNDSNIDYMKLNSDIRMVLDKNKTLEINDIDIKDFMKDMFSMLHNNDIKLPKDISMLVRGIVVLEGTLEEIDSTISLMQVLKNRFNTSKIMSKEKIESGLVKILENSDSLVSMPKEMLTTLKGINNGELRFNIEINDSKNQVNRFEELFHQGIIAALDLAMIIGLSVMVVVAKDKLPFLFYVYALFALVATTFLFYKIFKSNIRKK</sequence>
<evidence type="ECO:0000313" key="4">
    <source>
        <dbReference type="EMBL" id="EKC64580.1"/>
    </source>
</evidence>
<keyword evidence="2" id="KW-0812">Transmembrane</keyword>
<dbReference type="Pfam" id="PF03109">
    <property type="entry name" value="ABC1"/>
    <property type="match status" value="1"/>
</dbReference>
<proteinExistence type="inferred from homology"/>
<keyword evidence="2" id="KW-1133">Transmembrane helix</keyword>
<dbReference type="InterPro" id="IPR050154">
    <property type="entry name" value="UbiB_kinase"/>
</dbReference>
<feature type="domain" description="ABC1 atypical kinase-like" evidence="3">
    <location>
        <begin position="65"/>
        <end position="307"/>
    </location>
</feature>
<dbReference type="InterPro" id="IPR004147">
    <property type="entry name" value="ABC1_dom"/>
</dbReference>
<reference evidence="4" key="1">
    <citation type="journal article" date="2013" name="Environ. Microbiol.">
        <title>Microbiota from the distal guts of lean and obese adolescents exhibit partial functional redundancy besides clear differences in community structure.</title>
        <authorList>
            <person name="Ferrer M."/>
            <person name="Ruiz A."/>
            <person name="Lanza F."/>
            <person name="Haange S.B."/>
            <person name="Oberbach A."/>
            <person name="Till H."/>
            <person name="Bargiela R."/>
            <person name="Campoy C."/>
            <person name="Segura M.T."/>
            <person name="Richter M."/>
            <person name="von Bergen M."/>
            <person name="Seifert J."/>
            <person name="Suarez A."/>
        </authorList>
    </citation>
    <scope>NUCLEOTIDE SEQUENCE</scope>
</reference>
<gene>
    <name evidence="4" type="ORF">OBE_06864</name>
</gene>
<dbReference type="AlphaFoldDB" id="K1TDU0"/>
<dbReference type="PANTHER" id="PTHR10566">
    <property type="entry name" value="CHAPERONE-ACTIVITY OF BC1 COMPLEX CABC1 -RELATED"/>
    <property type="match status" value="1"/>
</dbReference>
<feature type="transmembrane region" description="Helical" evidence="2">
    <location>
        <begin position="491"/>
        <end position="512"/>
    </location>
</feature>
<dbReference type="CDD" id="cd05121">
    <property type="entry name" value="ABC1_ADCK3-like"/>
    <property type="match status" value="1"/>
</dbReference>
<dbReference type="InterPro" id="IPR011009">
    <property type="entry name" value="Kinase-like_dom_sf"/>
</dbReference>
<evidence type="ECO:0000256" key="2">
    <source>
        <dbReference type="SAM" id="Phobius"/>
    </source>
</evidence>
<comment type="similarity">
    <text evidence="1">Belongs to the protein kinase superfamily. ADCK protein kinase family.</text>
</comment>
<dbReference type="PANTHER" id="PTHR10566:SF113">
    <property type="entry name" value="PROTEIN ACTIVITY OF BC1 COMPLEX KINASE 7, CHLOROPLASTIC"/>
    <property type="match status" value="1"/>
</dbReference>
<feature type="transmembrane region" description="Helical" evidence="2">
    <location>
        <begin position="461"/>
        <end position="485"/>
    </location>
</feature>
<keyword evidence="2" id="KW-0472">Membrane</keyword>
<protein>
    <submittedName>
        <fullName evidence="4">ABC-1 domain protein</fullName>
    </submittedName>
</protein>
<evidence type="ECO:0000259" key="3">
    <source>
        <dbReference type="Pfam" id="PF03109"/>
    </source>
</evidence>
<organism evidence="4">
    <name type="scientific">human gut metagenome</name>
    <dbReference type="NCBI Taxonomy" id="408170"/>
    <lineage>
        <taxon>unclassified sequences</taxon>
        <taxon>metagenomes</taxon>
        <taxon>organismal metagenomes</taxon>
    </lineage>
</organism>
<comment type="caution">
    <text evidence="4">The sequence shown here is derived from an EMBL/GenBank/DDBJ whole genome shotgun (WGS) entry which is preliminary data.</text>
</comment>
<dbReference type="EMBL" id="AJWZ01004730">
    <property type="protein sequence ID" value="EKC64580.1"/>
    <property type="molecule type" value="Genomic_DNA"/>
</dbReference>
<evidence type="ECO:0000256" key="1">
    <source>
        <dbReference type="ARBA" id="ARBA00009670"/>
    </source>
</evidence>
<accession>K1TDU0</accession>